<dbReference type="Gene3D" id="2.30.30.110">
    <property type="match status" value="1"/>
</dbReference>
<evidence type="ECO:0000313" key="8">
    <source>
        <dbReference type="EMBL" id="RDD64774.1"/>
    </source>
</evidence>
<comment type="caution">
    <text evidence="8">The sequence shown here is derived from an EMBL/GenBank/DDBJ whole genome shotgun (WGS) entry which is preliminary data.</text>
</comment>
<evidence type="ECO:0000256" key="5">
    <source>
        <dbReference type="ARBA" id="ARBA00023163"/>
    </source>
</evidence>
<dbReference type="EMBL" id="QPMK01000018">
    <property type="protein sequence ID" value="RDD64774.1"/>
    <property type="molecule type" value="Genomic_DNA"/>
</dbReference>
<organism evidence="8 9">
    <name type="scientific">Thalassococcus profundi</name>
    <dbReference type="NCBI Taxonomy" id="2282382"/>
    <lineage>
        <taxon>Bacteria</taxon>
        <taxon>Pseudomonadati</taxon>
        <taxon>Pseudomonadota</taxon>
        <taxon>Alphaproteobacteria</taxon>
        <taxon>Rhodobacterales</taxon>
        <taxon>Roseobacteraceae</taxon>
        <taxon>Thalassococcus</taxon>
    </lineage>
</organism>
<evidence type="ECO:0000256" key="4">
    <source>
        <dbReference type="ARBA" id="ARBA00023015"/>
    </source>
</evidence>
<keyword evidence="5" id="KW-0804">Transcription</keyword>
<keyword evidence="9" id="KW-1185">Reference proteome</keyword>
<evidence type="ECO:0000313" key="9">
    <source>
        <dbReference type="Proteomes" id="UP000253977"/>
    </source>
</evidence>
<dbReference type="InterPro" id="IPR002712">
    <property type="entry name" value="CcdB"/>
</dbReference>
<dbReference type="GO" id="GO:0006276">
    <property type="term" value="P:plasmid maintenance"/>
    <property type="evidence" value="ECO:0007669"/>
    <property type="project" value="InterPro"/>
</dbReference>
<dbReference type="SUPFAM" id="SSF50118">
    <property type="entry name" value="Cell growth inhibitor/plasmid maintenance toxic component"/>
    <property type="match status" value="1"/>
</dbReference>
<dbReference type="AlphaFoldDB" id="A0A369TJG0"/>
<dbReference type="Pfam" id="PF01845">
    <property type="entry name" value="CcdB"/>
    <property type="match status" value="1"/>
</dbReference>
<evidence type="ECO:0000256" key="6">
    <source>
        <dbReference type="ARBA" id="ARBA00029628"/>
    </source>
</evidence>
<protein>
    <recommendedName>
        <fullName evidence="2">Toxin CcdB</fullName>
    </recommendedName>
    <alternativeName>
        <fullName evidence="7">Cytotoxic protein CcdB</fullName>
    </alternativeName>
    <alternativeName>
        <fullName evidence="6">Protein LetD</fullName>
    </alternativeName>
</protein>
<evidence type="ECO:0000256" key="7">
    <source>
        <dbReference type="ARBA" id="ARBA00033135"/>
    </source>
</evidence>
<reference evidence="8 9" key="1">
    <citation type="submission" date="2018-07" db="EMBL/GenBank/DDBJ databases">
        <title>Thalassococcus profundi sp. nov., a marine bacterium isolated from deep seawater of Okinawa Trough.</title>
        <authorList>
            <person name="Yu M."/>
        </authorList>
    </citation>
    <scope>NUCLEOTIDE SEQUENCE [LARGE SCALE GENOMIC DNA]</scope>
    <source>
        <strain evidence="8 9">WRAS1</strain>
    </source>
</reference>
<name>A0A369TJG0_9RHOB</name>
<dbReference type="Proteomes" id="UP000253977">
    <property type="component" value="Unassembled WGS sequence"/>
</dbReference>
<dbReference type="GO" id="GO:0008657">
    <property type="term" value="F:DNA topoisomerase type II (double strand cut, ATP-hydrolyzing) inhibitor activity"/>
    <property type="evidence" value="ECO:0007669"/>
    <property type="project" value="InterPro"/>
</dbReference>
<evidence type="ECO:0000256" key="2">
    <source>
        <dbReference type="ARBA" id="ARBA00015075"/>
    </source>
</evidence>
<accession>A0A369TJG0</accession>
<keyword evidence="4" id="KW-0805">Transcription regulation</keyword>
<evidence type="ECO:0000256" key="3">
    <source>
        <dbReference type="ARBA" id="ARBA00022491"/>
    </source>
</evidence>
<sequence length="99" mass="10524">MAAQYDVCTAPGGIRVVVVQSDLLDGMTTRVVIPLLPPAAGLVPMIPLNPVLTLGTDRLVLMPQLMATLSLRDLSPPEASLAVYRDEITRALDMLLSGI</sequence>
<comment type="similarity">
    <text evidence="1">Belongs to the CcdB toxin family.</text>
</comment>
<evidence type="ECO:0000256" key="1">
    <source>
        <dbReference type="ARBA" id="ARBA00005230"/>
    </source>
</evidence>
<dbReference type="InterPro" id="IPR011067">
    <property type="entry name" value="Plasmid_toxin/cell-grow_inhib"/>
</dbReference>
<proteinExistence type="inferred from homology"/>
<gene>
    <name evidence="8" type="ORF">DU478_18800</name>
</gene>
<keyword evidence="3" id="KW-0678">Repressor</keyword>